<dbReference type="Pfam" id="PF12352">
    <property type="entry name" value="V-SNARE_C"/>
    <property type="match status" value="1"/>
</dbReference>
<feature type="transmembrane region" description="Helical" evidence="1">
    <location>
        <begin position="75"/>
        <end position="97"/>
    </location>
</feature>
<dbReference type="EMBL" id="JAFCMP010000194">
    <property type="protein sequence ID" value="KAG5183641.1"/>
    <property type="molecule type" value="Genomic_DNA"/>
</dbReference>
<evidence type="ECO:0000256" key="1">
    <source>
        <dbReference type="SAM" id="Phobius"/>
    </source>
</evidence>
<evidence type="ECO:0000313" key="3">
    <source>
        <dbReference type="Proteomes" id="UP000664859"/>
    </source>
</evidence>
<reference evidence="2" key="1">
    <citation type="submission" date="2021-02" db="EMBL/GenBank/DDBJ databases">
        <title>First Annotated Genome of the Yellow-green Alga Tribonema minus.</title>
        <authorList>
            <person name="Mahan K.M."/>
        </authorList>
    </citation>
    <scope>NUCLEOTIDE SEQUENCE</scope>
    <source>
        <strain evidence="2">UTEX B ZZ1240</strain>
    </source>
</reference>
<keyword evidence="1" id="KW-0812">Transmembrane</keyword>
<keyword evidence="1" id="KW-1133">Transmembrane helix</keyword>
<dbReference type="OrthoDB" id="430637at2759"/>
<proteinExistence type="predicted"/>
<keyword evidence="3" id="KW-1185">Reference proteome</keyword>
<gene>
    <name evidence="2" type="ORF">JKP88DRAFT_238306</name>
</gene>
<keyword evidence="1" id="KW-0472">Membrane</keyword>
<dbReference type="AlphaFoldDB" id="A0A836CH72"/>
<dbReference type="Proteomes" id="UP000664859">
    <property type="component" value="Unassembled WGS sequence"/>
</dbReference>
<accession>A0A836CH72</accession>
<organism evidence="2 3">
    <name type="scientific">Tribonema minus</name>
    <dbReference type="NCBI Taxonomy" id="303371"/>
    <lineage>
        <taxon>Eukaryota</taxon>
        <taxon>Sar</taxon>
        <taxon>Stramenopiles</taxon>
        <taxon>Ochrophyta</taxon>
        <taxon>PX clade</taxon>
        <taxon>Xanthophyceae</taxon>
        <taxon>Tribonematales</taxon>
        <taxon>Tribonemataceae</taxon>
        <taxon>Tribonema</taxon>
    </lineage>
</organism>
<protein>
    <submittedName>
        <fullName evidence="2">Uncharacterized protein</fullName>
    </submittedName>
</protein>
<dbReference type="SUPFAM" id="SSF58038">
    <property type="entry name" value="SNARE fusion complex"/>
    <property type="match status" value="1"/>
</dbReference>
<comment type="caution">
    <text evidence="2">The sequence shown here is derived from an EMBL/GenBank/DDBJ whole genome shotgun (WGS) entry which is preliminary data.</text>
</comment>
<evidence type="ECO:0000313" key="2">
    <source>
        <dbReference type="EMBL" id="KAG5183641.1"/>
    </source>
</evidence>
<name>A0A836CH72_9STRA</name>
<dbReference type="Gene3D" id="1.20.5.110">
    <property type="match status" value="1"/>
</dbReference>
<sequence>MYGSTSSSAPLSGKTRRLVADSMAVMGEADEMGTSILGQLRDQRESIVKTQDRVGDMQQLTGQTRKTLVAMDRKACMELACLYATIVVLVVLIGVVACREITNHGHLF</sequence>